<name>A0A0A7RME6_9LACO</name>
<accession>A0A0A7RME6</accession>
<dbReference type="Proteomes" id="UP000051576">
    <property type="component" value="Unassembled WGS sequence"/>
</dbReference>
<evidence type="ECO:0000313" key="4">
    <source>
        <dbReference type="EMBL" id="KRM84413.1"/>
    </source>
</evidence>
<sequence>MKLTRQQLNASLKSIDTLVKFLEKYNFQEILQTVAEFLAVSPQNLLNGLGEDDKEEVIVKNYSANLKDLISHAGYFRELYDLLTDEYSKKVLLNLLSFRILPVKKLLSEIIGHEQFLLTRLVKCSRNKALVVCGSGNGILLKYHHDYQPGYVFESSIEKLVKDQQKLTRFSNLKIKLLNNSQENNLNRTVVLDSEVKEPIGLLQVDTPKSSIGILISAKNHLQKDHPKIIVYLSHAASHLWKIPMLLKQICPNYKFYLRYYQKDHASKLVLFAVPKEKISKLALNKKLHFYSFNGTSGKWRDGELTKEVGVIPYLLLKQYGIQQTLVTKNDSSITYNNLKKVVPGLKIEYSPDNDNFIISELEFVQQNYRQMDGLILRGPYPSFFPVLDLYRQLRPDGYVYLYLDANAAWMDRINWQDRHFQKFMDQCDLIATSGRMLQKHLNIKWPKWTINYIPNGFYNFSHHNLDLKWDKKEKVILTVGRIGTYQKNNEALLLAFSQIAEKIPEWSVKLVGPVEDQFKSWLEKYFACYPKLKGRVILVGEIVDKGKLLTEYQRASIFVLTSRLEGGTPNVIAEALTGGDCIITSGIAEAADATNNEKCGRIYHSNAELAQLLVELSTNASLRLKLEKAAWIYSQANFAFEKIIKRLHALLFWREDQ</sequence>
<keyword evidence="1 3" id="KW-0808">Transferase</keyword>
<dbReference type="Gene3D" id="3.40.50.2000">
    <property type="entry name" value="Glycogen Phosphorylase B"/>
    <property type="match status" value="2"/>
</dbReference>
<dbReference type="InterPro" id="IPR001296">
    <property type="entry name" value="Glyco_trans_1"/>
</dbReference>
<dbReference type="EMBL" id="KM886873">
    <property type="protein sequence ID" value="AJA34448.1"/>
    <property type="molecule type" value="Genomic_DNA"/>
</dbReference>
<dbReference type="Pfam" id="PF00534">
    <property type="entry name" value="Glycos_transf_1"/>
    <property type="match status" value="1"/>
</dbReference>
<evidence type="ECO:0000313" key="3">
    <source>
        <dbReference type="EMBL" id="AJA34448.1"/>
    </source>
</evidence>
<organism evidence="3">
    <name type="scientific">Liquorilactobacillus vini DSM 20605</name>
    <dbReference type="NCBI Taxonomy" id="1133569"/>
    <lineage>
        <taxon>Bacteria</taxon>
        <taxon>Bacillati</taxon>
        <taxon>Bacillota</taxon>
        <taxon>Bacilli</taxon>
        <taxon>Lactobacillales</taxon>
        <taxon>Lactobacillaceae</taxon>
        <taxon>Liquorilactobacillus</taxon>
    </lineage>
</organism>
<proteinExistence type="predicted"/>
<dbReference type="SUPFAM" id="SSF53756">
    <property type="entry name" value="UDP-Glycosyltransferase/glycogen phosphorylase"/>
    <property type="match status" value="1"/>
</dbReference>
<dbReference type="OrthoDB" id="9787617at2"/>
<dbReference type="eggNOG" id="COG0438">
    <property type="taxonomic scope" value="Bacteria"/>
</dbReference>
<gene>
    <name evidence="4" type="ORF">FD21_GL001987</name>
</gene>
<evidence type="ECO:0000259" key="2">
    <source>
        <dbReference type="Pfam" id="PF00534"/>
    </source>
</evidence>
<dbReference type="Gene3D" id="3.40.50.150">
    <property type="entry name" value="Vaccinia Virus protein VP39"/>
    <property type="match status" value="1"/>
</dbReference>
<reference evidence="3" key="1">
    <citation type="journal article" date="2014" name="Appl. Environ. Microbiol.">
        <title>Detection and genomic characterization of motility in Lactobacillus curvatus: confirmation of motility in a species outside the Lactobacillus salivarius clade.</title>
        <authorList>
            <person name="Cousin F.J."/>
            <person name="Lynch S.M."/>
            <person name="Harris H.M."/>
            <person name="McCann A."/>
            <person name="Lynch D.B."/>
            <person name="Neville B.A."/>
            <person name="Irisawa T."/>
            <person name="Okada S."/>
            <person name="Endo A."/>
            <person name="O'Toole P.W."/>
        </authorList>
    </citation>
    <scope>NUCLEOTIDE SEQUENCE</scope>
    <source>
        <strain evidence="3">DSM 20605</strain>
    </source>
</reference>
<reference evidence="4 5" key="2">
    <citation type="journal article" date="2015" name="Genome Announc.">
        <title>Expanding the biotechnology potential of lactobacilli through comparative genomics of 213 strains and associated genera.</title>
        <authorList>
            <person name="Sun Z."/>
            <person name="Harris H.M."/>
            <person name="McCann A."/>
            <person name="Guo C."/>
            <person name="Argimon S."/>
            <person name="Zhang W."/>
            <person name="Yang X."/>
            <person name="Jeffery I.B."/>
            <person name="Cooney J.C."/>
            <person name="Kagawa T.F."/>
            <person name="Liu W."/>
            <person name="Song Y."/>
            <person name="Salvetti E."/>
            <person name="Wrobel A."/>
            <person name="Rasinkangas P."/>
            <person name="Parkhill J."/>
            <person name="Rea M.C."/>
            <person name="O'Sullivan O."/>
            <person name="Ritari J."/>
            <person name="Douillard F.P."/>
            <person name="Paul Ross R."/>
            <person name="Yang R."/>
            <person name="Briner A.E."/>
            <person name="Felis G.E."/>
            <person name="de Vos W.M."/>
            <person name="Barrangou R."/>
            <person name="Klaenhammer T.R."/>
            <person name="Caufield P.W."/>
            <person name="Cui Y."/>
            <person name="Zhang H."/>
            <person name="O'Toole P.W."/>
        </authorList>
    </citation>
    <scope>NUCLEOTIDE SEQUENCE [LARGE SCALE GENOMIC DNA]</scope>
    <source>
        <strain evidence="4 5">DSM 20605</strain>
    </source>
</reference>
<dbReference type="PATRIC" id="fig|1133569.4.peg.2145"/>
<dbReference type="PANTHER" id="PTHR46401">
    <property type="entry name" value="GLYCOSYLTRANSFERASE WBBK-RELATED"/>
    <property type="match status" value="1"/>
</dbReference>
<protein>
    <submittedName>
        <fullName evidence="3">Glycosyltransferase</fullName>
    </submittedName>
</protein>
<evidence type="ECO:0000256" key="1">
    <source>
        <dbReference type="ARBA" id="ARBA00022679"/>
    </source>
</evidence>
<dbReference type="PANTHER" id="PTHR46401:SF2">
    <property type="entry name" value="GLYCOSYLTRANSFERASE WBBK-RELATED"/>
    <property type="match status" value="1"/>
</dbReference>
<keyword evidence="5" id="KW-1185">Reference proteome</keyword>
<dbReference type="AlphaFoldDB" id="A0A0A7RME6"/>
<evidence type="ECO:0000313" key="5">
    <source>
        <dbReference type="Proteomes" id="UP000051576"/>
    </source>
</evidence>
<dbReference type="EMBL" id="AYYX01000079">
    <property type="protein sequence ID" value="KRM84413.1"/>
    <property type="molecule type" value="Genomic_DNA"/>
</dbReference>
<dbReference type="RefSeq" id="WP_010579590.1">
    <property type="nucleotide sequence ID" value="NZ_AHYZ01000023.1"/>
</dbReference>
<dbReference type="STRING" id="1133569.FD21_GL001987"/>
<dbReference type="GO" id="GO:0016757">
    <property type="term" value="F:glycosyltransferase activity"/>
    <property type="evidence" value="ECO:0007669"/>
    <property type="project" value="InterPro"/>
</dbReference>
<dbReference type="eggNOG" id="COG1086">
    <property type="taxonomic scope" value="Bacteria"/>
</dbReference>
<feature type="domain" description="Glycosyl transferase family 1" evidence="2">
    <location>
        <begin position="468"/>
        <end position="631"/>
    </location>
</feature>
<dbReference type="InterPro" id="IPR029063">
    <property type="entry name" value="SAM-dependent_MTases_sf"/>
</dbReference>
<dbReference type="GO" id="GO:0009103">
    <property type="term" value="P:lipopolysaccharide biosynthetic process"/>
    <property type="evidence" value="ECO:0007669"/>
    <property type="project" value="TreeGrafter"/>
</dbReference>
<dbReference type="SUPFAM" id="SSF53335">
    <property type="entry name" value="S-adenosyl-L-methionine-dependent methyltransferases"/>
    <property type="match status" value="1"/>
</dbReference>
<dbReference type="CDD" id="cd03801">
    <property type="entry name" value="GT4_PimA-like"/>
    <property type="match status" value="1"/>
</dbReference>